<name>A0A2H5EZZ4_9RHOB</name>
<comment type="catalytic activity">
    <reaction evidence="10">
        <text>L-dehydroascorbate + 2 glutathione = glutathione disulfide + L-ascorbate</text>
        <dbReference type="Rhea" id="RHEA:24424"/>
        <dbReference type="ChEBI" id="CHEBI:38290"/>
        <dbReference type="ChEBI" id="CHEBI:57925"/>
        <dbReference type="ChEBI" id="CHEBI:58297"/>
        <dbReference type="ChEBI" id="CHEBI:58539"/>
        <dbReference type="EC" id="1.8.5.1"/>
    </reaction>
</comment>
<dbReference type="PROSITE" id="PS50405">
    <property type="entry name" value="GST_CTER"/>
    <property type="match status" value="1"/>
</dbReference>
<evidence type="ECO:0000256" key="3">
    <source>
        <dbReference type="ARBA" id="ARBA00013060"/>
    </source>
</evidence>
<dbReference type="PANTHER" id="PTHR43968:SF6">
    <property type="entry name" value="GLUTATHIONE S-TRANSFERASE OMEGA"/>
    <property type="match status" value="1"/>
</dbReference>
<evidence type="ECO:0000256" key="1">
    <source>
        <dbReference type="ARBA" id="ARBA00012436"/>
    </source>
</evidence>
<evidence type="ECO:0000259" key="11">
    <source>
        <dbReference type="PROSITE" id="PS50404"/>
    </source>
</evidence>
<feature type="domain" description="GST N-terminal" evidence="11">
    <location>
        <begin position="27"/>
        <end position="110"/>
    </location>
</feature>
<dbReference type="RefSeq" id="WP_101752891.1">
    <property type="nucleotide sequence ID" value="NZ_CP025430.1"/>
</dbReference>
<protein>
    <recommendedName>
        <fullName evidence="6">Glutathione-dependent dehydroascorbate reductase</fullName>
        <ecNumber evidence="3">1.20.4.2</ecNumber>
        <ecNumber evidence="1">1.8.5.1</ecNumber>
        <ecNumber evidence="2">2.5.1.18</ecNumber>
    </recommendedName>
    <alternativeName>
        <fullName evidence="7">Monomethylarsonic acid reductase</fullName>
    </alternativeName>
</protein>
<dbReference type="KEGG" id="pzh:CX676_12345"/>
<dbReference type="EC" id="2.5.1.18" evidence="2"/>
<accession>A0A2H5EZZ4</accession>
<dbReference type="GO" id="GO:0045174">
    <property type="term" value="F:glutathione dehydrogenase (ascorbate) activity"/>
    <property type="evidence" value="ECO:0007669"/>
    <property type="project" value="UniProtKB-EC"/>
</dbReference>
<dbReference type="Pfam" id="PF00043">
    <property type="entry name" value="GST_C"/>
    <property type="match status" value="1"/>
</dbReference>
<comment type="catalytic activity">
    <reaction evidence="9">
        <text>methylarsonate + 2 glutathione + H(+) = methylarsonous acid + glutathione disulfide + H2O</text>
        <dbReference type="Rhea" id="RHEA:15969"/>
        <dbReference type="ChEBI" id="CHEBI:15377"/>
        <dbReference type="ChEBI" id="CHEBI:15378"/>
        <dbReference type="ChEBI" id="CHEBI:17826"/>
        <dbReference type="ChEBI" id="CHEBI:33409"/>
        <dbReference type="ChEBI" id="CHEBI:57925"/>
        <dbReference type="ChEBI" id="CHEBI:58297"/>
        <dbReference type="EC" id="1.20.4.2"/>
    </reaction>
</comment>
<dbReference type="EMBL" id="CP025430">
    <property type="protein sequence ID" value="AUH64862.1"/>
    <property type="molecule type" value="Genomic_DNA"/>
</dbReference>
<keyword evidence="14" id="KW-1185">Reference proteome</keyword>
<evidence type="ECO:0000256" key="7">
    <source>
        <dbReference type="ARBA" id="ARBA00032681"/>
    </source>
</evidence>
<dbReference type="InterPro" id="IPR004046">
    <property type="entry name" value="GST_C"/>
</dbReference>
<evidence type="ECO:0000256" key="9">
    <source>
        <dbReference type="ARBA" id="ARBA00048353"/>
    </source>
</evidence>
<dbReference type="GO" id="GO:0050610">
    <property type="term" value="F:methylarsonate reductase activity"/>
    <property type="evidence" value="ECO:0007669"/>
    <property type="project" value="UniProtKB-EC"/>
</dbReference>
<dbReference type="InterPro" id="IPR050983">
    <property type="entry name" value="GST_Omega/HSP26"/>
</dbReference>
<dbReference type="EC" id="1.8.5.1" evidence="1"/>
<evidence type="ECO:0000256" key="8">
    <source>
        <dbReference type="ARBA" id="ARBA00047960"/>
    </source>
</evidence>
<reference evidence="13 14" key="1">
    <citation type="journal article" date="2013" name="Antonie Van Leeuwenhoek">
        <title>Paracoccus zhejiangensis sp. nov., isolated from activated sludge in wastewater-treatment system.</title>
        <authorList>
            <person name="Wu Z.G."/>
            <person name="Zhang D.F."/>
            <person name="Liu Y.L."/>
            <person name="Wang F."/>
            <person name="Jiang X."/>
            <person name="Li C."/>
            <person name="Li S.P."/>
            <person name="Hong Q."/>
            <person name="Li W.J."/>
        </authorList>
    </citation>
    <scope>NUCLEOTIDE SEQUENCE [LARGE SCALE GENOMIC DNA]</scope>
    <source>
        <strain evidence="13 14">J6</strain>
    </source>
</reference>
<organism evidence="13 14">
    <name type="scientific">Paracoccus zhejiangensis</name>
    <dbReference type="NCBI Taxonomy" id="1077935"/>
    <lineage>
        <taxon>Bacteria</taxon>
        <taxon>Pseudomonadati</taxon>
        <taxon>Pseudomonadota</taxon>
        <taxon>Alphaproteobacteria</taxon>
        <taxon>Rhodobacterales</taxon>
        <taxon>Paracoccaceae</taxon>
        <taxon>Paracoccus</taxon>
    </lineage>
</organism>
<dbReference type="PANTHER" id="PTHR43968">
    <property type="match status" value="1"/>
</dbReference>
<dbReference type="SUPFAM" id="SSF47616">
    <property type="entry name" value="GST C-terminal domain-like"/>
    <property type="match status" value="1"/>
</dbReference>
<sequence length="248" mass="26932">MNGPLVSLGADAGVCVDGVCAIPEAAPKLTLISFPTCPYVQRAVIALRERGVEYEVIHVDLANKPDWFLQISPLGKVPVLKIERAGEKPVILFESTVILQYLDETLPGQRLFPEDALDRARQRAWVEYAGSVLGELWKLVQARDEAGFTEARTALIARLQPLEAEVAGPFFAGAEFSAVDAVFAPAFRQLDALETVRHLGVTDDLPKLQAWRQALAARPSVAGAVPPDFLDLYLGRLRAAGSYALTAN</sequence>
<evidence type="ECO:0000313" key="14">
    <source>
        <dbReference type="Proteomes" id="UP000234530"/>
    </source>
</evidence>
<comment type="catalytic activity">
    <reaction evidence="8">
        <text>RX + glutathione = an S-substituted glutathione + a halide anion + H(+)</text>
        <dbReference type="Rhea" id="RHEA:16437"/>
        <dbReference type="ChEBI" id="CHEBI:15378"/>
        <dbReference type="ChEBI" id="CHEBI:16042"/>
        <dbReference type="ChEBI" id="CHEBI:17792"/>
        <dbReference type="ChEBI" id="CHEBI:57925"/>
        <dbReference type="ChEBI" id="CHEBI:90779"/>
        <dbReference type="EC" id="2.5.1.18"/>
    </reaction>
</comment>
<dbReference type="SFLD" id="SFLDG00358">
    <property type="entry name" value="Main_(cytGST)"/>
    <property type="match status" value="1"/>
</dbReference>
<dbReference type="PRINTS" id="PR01625">
    <property type="entry name" value="GSTRNSFRASEO"/>
</dbReference>
<dbReference type="SUPFAM" id="SSF52833">
    <property type="entry name" value="Thioredoxin-like"/>
    <property type="match status" value="1"/>
</dbReference>
<dbReference type="InterPro" id="IPR005442">
    <property type="entry name" value="GST_omega"/>
</dbReference>
<dbReference type="InterPro" id="IPR010987">
    <property type="entry name" value="Glutathione-S-Trfase_C-like"/>
</dbReference>
<dbReference type="SFLD" id="SFLDS00019">
    <property type="entry name" value="Glutathione_Transferase_(cytos"/>
    <property type="match status" value="1"/>
</dbReference>
<dbReference type="FunFam" id="3.40.30.10:FF:000123">
    <property type="entry name" value="Glutathione transferase o1"/>
    <property type="match status" value="1"/>
</dbReference>
<evidence type="ECO:0000259" key="12">
    <source>
        <dbReference type="PROSITE" id="PS50405"/>
    </source>
</evidence>
<dbReference type="InterPro" id="IPR036249">
    <property type="entry name" value="Thioredoxin-like_sf"/>
</dbReference>
<evidence type="ECO:0000256" key="2">
    <source>
        <dbReference type="ARBA" id="ARBA00012452"/>
    </source>
</evidence>
<keyword evidence="4 13" id="KW-0808">Transferase</keyword>
<dbReference type="Proteomes" id="UP000234530">
    <property type="component" value="Chromosome"/>
</dbReference>
<keyword evidence="5" id="KW-0560">Oxidoreductase</keyword>
<dbReference type="Gene3D" id="1.20.1050.10">
    <property type="match status" value="1"/>
</dbReference>
<dbReference type="GO" id="GO:0004364">
    <property type="term" value="F:glutathione transferase activity"/>
    <property type="evidence" value="ECO:0007669"/>
    <property type="project" value="UniProtKB-EC"/>
</dbReference>
<dbReference type="InterPro" id="IPR045073">
    <property type="entry name" value="Omega/Tau-like"/>
</dbReference>
<evidence type="ECO:0000256" key="6">
    <source>
        <dbReference type="ARBA" id="ARBA00032186"/>
    </source>
</evidence>
<evidence type="ECO:0000313" key="13">
    <source>
        <dbReference type="EMBL" id="AUH64862.1"/>
    </source>
</evidence>
<evidence type="ECO:0000256" key="4">
    <source>
        <dbReference type="ARBA" id="ARBA00022679"/>
    </source>
</evidence>
<dbReference type="PROSITE" id="PS50404">
    <property type="entry name" value="GST_NTER"/>
    <property type="match status" value="1"/>
</dbReference>
<proteinExistence type="predicted"/>
<dbReference type="InterPro" id="IPR036282">
    <property type="entry name" value="Glutathione-S-Trfase_C_sf"/>
</dbReference>
<dbReference type="InterPro" id="IPR040079">
    <property type="entry name" value="Glutathione_S-Trfase"/>
</dbReference>
<dbReference type="InterPro" id="IPR004045">
    <property type="entry name" value="Glutathione_S-Trfase_N"/>
</dbReference>
<dbReference type="AlphaFoldDB" id="A0A2H5EZZ4"/>
<dbReference type="OrthoDB" id="9813092at2"/>
<evidence type="ECO:0000256" key="5">
    <source>
        <dbReference type="ARBA" id="ARBA00023002"/>
    </source>
</evidence>
<dbReference type="GO" id="GO:0005737">
    <property type="term" value="C:cytoplasm"/>
    <property type="evidence" value="ECO:0007669"/>
    <property type="project" value="InterPro"/>
</dbReference>
<dbReference type="Pfam" id="PF13417">
    <property type="entry name" value="GST_N_3"/>
    <property type="match status" value="1"/>
</dbReference>
<dbReference type="SFLD" id="SFLDG01152">
    <property type="entry name" value="Main.3:_Omega-_and_Tau-like"/>
    <property type="match status" value="1"/>
</dbReference>
<evidence type="ECO:0000256" key="10">
    <source>
        <dbReference type="ARBA" id="ARBA00049544"/>
    </source>
</evidence>
<gene>
    <name evidence="13" type="ORF">CX676_12345</name>
</gene>
<dbReference type="EC" id="1.20.4.2" evidence="3"/>
<dbReference type="Gene3D" id="3.40.30.10">
    <property type="entry name" value="Glutaredoxin"/>
    <property type="match status" value="1"/>
</dbReference>
<feature type="domain" description="GST C-terminal" evidence="12">
    <location>
        <begin position="115"/>
        <end position="234"/>
    </location>
</feature>